<dbReference type="UniPathway" id="UPA00588">
    <property type="reaction ID" value="UER00649"/>
</dbReference>
<gene>
    <name evidence="5" type="primary">adk</name>
    <name evidence="8" type="ORF">UU13_C0002G0079</name>
</gene>
<feature type="binding site" evidence="5">
    <location>
        <position position="39"/>
    </location>
    <ligand>
        <name>AMP</name>
        <dbReference type="ChEBI" id="CHEBI:456215"/>
    </ligand>
</feature>
<sequence length="194" mass="22209">MNSRAFVFFGKSGCGKGTQAELLADYLNKKGEKVLHIETGKAFRRLAEGDGLSGKNIQNILKNGDLIPVFLPIWVWTDFMIKNFTGEEFVILDGVCRRREEAVALGSAFDFYKIKNPSIILMNVSKKWSSDKMLGRRRTDDTPEKIENRLNWYEKDVMPSIDYFREGPGYNFVEINGEQTIEKVHEDIIKALGY</sequence>
<dbReference type="GO" id="GO:0004017">
    <property type="term" value="F:AMP kinase activity"/>
    <property type="evidence" value="ECO:0007669"/>
    <property type="project" value="UniProtKB-UniRule"/>
</dbReference>
<keyword evidence="3 5" id="KW-0547">Nucleotide-binding</keyword>
<dbReference type="HAMAP" id="MF_00235">
    <property type="entry name" value="Adenylate_kinase_Adk"/>
    <property type="match status" value="1"/>
</dbReference>
<dbReference type="InterPro" id="IPR027417">
    <property type="entry name" value="P-loop_NTPase"/>
</dbReference>
<dbReference type="GO" id="GO:0044209">
    <property type="term" value="P:AMP salvage"/>
    <property type="evidence" value="ECO:0007669"/>
    <property type="project" value="UniProtKB-UniRule"/>
</dbReference>
<reference evidence="8 9" key="1">
    <citation type="journal article" date="2015" name="Nature">
        <title>rRNA introns, odd ribosomes, and small enigmatic genomes across a large radiation of phyla.</title>
        <authorList>
            <person name="Brown C.T."/>
            <person name="Hug L.A."/>
            <person name="Thomas B.C."/>
            <person name="Sharon I."/>
            <person name="Castelle C.J."/>
            <person name="Singh A."/>
            <person name="Wilkins M.J."/>
            <person name="Williams K.H."/>
            <person name="Banfield J.F."/>
        </authorList>
    </citation>
    <scope>NUCLEOTIDE SEQUENCE [LARGE SCALE GENOMIC DNA]</scope>
</reference>
<dbReference type="SUPFAM" id="SSF52540">
    <property type="entry name" value="P-loop containing nucleoside triphosphate hydrolases"/>
    <property type="match status" value="1"/>
</dbReference>
<comment type="caution">
    <text evidence="5">Lacks conserved residue(s) required for the propagation of feature annotation.</text>
</comment>
<comment type="pathway">
    <text evidence="5">Purine metabolism; AMP biosynthesis via salvage pathway; AMP from ADP: step 1/1.</text>
</comment>
<accession>A0A0G0T148</accession>
<evidence type="ECO:0000313" key="9">
    <source>
        <dbReference type="Proteomes" id="UP000034452"/>
    </source>
</evidence>
<evidence type="ECO:0000256" key="5">
    <source>
        <dbReference type="HAMAP-Rule" id="MF_00235"/>
    </source>
</evidence>
<dbReference type="InterPro" id="IPR000850">
    <property type="entry name" value="Adenylat/UMP-CMP_kin"/>
</dbReference>
<protein>
    <recommendedName>
        <fullName evidence="5 7">Adenylate kinase</fullName>
        <shortName evidence="5">AK</shortName>
        <ecNumber evidence="5 7">2.7.4.3</ecNumber>
    </recommendedName>
    <alternativeName>
        <fullName evidence="5">ATP-AMP transphosphorylase</fullName>
    </alternativeName>
    <alternativeName>
        <fullName evidence="5">ATP:AMP phosphotransferase</fullName>
    </alternativeName>
    <alternativeName>
        <fullName evidence="5">Adenylate monophosphate kinase</fullName>
    </alternativeName>
</protein>
<feature type="binding site" evidence="5">
    <location>
        <begin position="65"/>
        <end position="67"/>
    </location>
    <ligand>
        <name>AMP</name>
        <dbReference type="ChEBI" id="CHEBI:456215"/>
    </ligand>
</feature>
<name>A0A0G0T148_9BACT</name>
<keyword evidence="5" id="KW-0963">Cytoplasm</keyword>
<keyword evidence="2 5" id="KW-0545">Nucleotide biosynthesis</keyword>
<evidence type="ECO:0000313" key="8">
    <source>
        <dbReference type="EMBL" id="KKR70734.1"/>
    </source>
</evidence>
<feature type="binding site" evidence="5">
    <location>
        <position position="136"/>
    </location>
    <ligand>
        <name>ATP</name>
        <dbReference type="ChEBI" id="CHEBI:30616"/>
    </ligand>
</feature>
<keyword evidence="4 5" id="KW-0418">Kinase</keyword>
<feature type="region of interest" description="NMP" evidence="5">
    <location>
        <begin position="38"/>
        <end position="67"/>
    </location>
</feature>
<dbReference type="AlphaFoldDB" id="A0A0G0T148"/>
<dbReference type="Gene3D" id="3.40.50.300">
    <property type="entry name" value="P-loop containing nucleotide triphosphate hydrolases"/>
    <property type="match status" value="1"/>
</dbReference>
<comment type="function">
    <text evidence="5">Catalyzes the reversible transfer of the terminal phosphate group between ATP and AMP. Plays an important role in cellular energy homeostasis and in adenine nucleotide metabolism.</text>
</comment>
<keyword evidence="5 7" id="KW-0067">ATP-binding</keyword>
<feature type="binding site" evidence="5">
    <location>
        <position position="44"/>
    </location>
    <ligand>
        <name>AMP</name>
        <dbReference type="ChEBI" id="CHEBI:456215"/>
    </ligand>
</feature>
<feature type="binding site" evidence="5">
    <location>
        <position position="138"/>
    </location>
    <ligand>
        <name>AMP</name>
        <dbReference type="ChEBI" id="CHEBI:456215"/>
    </ligand>
</feature>
<comment type="domain">
    <text evidence="5">Consists of three domains, a large central CORE domain and two small peripheral domains, NMPbind and LID, which undergo movements during catalysis. The LID domain closes over the site of phosphoryl transfer upon ATP binding. Assembling and dissambling the active center during each catalytic cycle provides an effective means to prevent ATP hydrolysis.</text>
</comment>
<feature type="binding site" evidence="5">
    <location>
        <begin position="13"/>
        <end position="18"/>
    </location>
    <ligand>
        <name>ATP</name>
        <dbReference type="ChEBI" id="CHEBI:30616"/>
    </ligand>
</feature>
<dbReference type="GO" id="GO:0005524">
    <property type="term" value="F:ATP binding"/>
    <property type="evidence" value="ECO:0007669"/>
    <property type="project" value="UniProtKB-UniRule"/>
</dbReference>
<evidence type="ECO:0000256" key="2">
    <source>
        <dbReference type="ARBA" id="ARBA00022727"/>
    </source>
</evidence>
<evidence type="ECO:0000256" key="7">
    <source>
        <dbReference type="RuleBase" id="RU003331"/>
    </source>
</evidence>
<dbReference type="PRINTS" id="PR00094">
    <property type="entry name" value="ADENYLTKNASE"/>
</dbReference>
<evidence type="ECO:0000256" key="6">
    <source>
        <dbReference type="RuleBase" id="RU003330"/>
    </source>
</evidence>
<dbReference type="GO" id="GO:0005737">
    <property type="term" value="C:cytoplasm"/>
    <property type="evidence" value="ECO:0007669"/>
    <property type="project" value="UniProtKB-SubCell"/>
</dbReference>
<evidence type="ECO:0000256" key="3">
    <source>
        <dbReference type="ARBA" id="ARBA00022741"/>
    </source>
</evidence>
<comment type="caution">
    <text evidence="8">The sequence shown here is derived from an EMBL/GenBank/DDBJ whole genome shotgun (WGS) entry which is preliminary data.</text>
</comment>
<dbReference type="EMBL" id="LBZL01000002">
    <property type="protein sequence ID" value="KKR70734.1"/>
    <property type="molecule type" value="Genomic_DNA"/>
</dbReference>
<comment type="similarity">
    <text evidence="5 6">Belongs to the adenylate kinase family.</text>
</comment>
<dbReference type="CDD" id="cd01428">
    <property type="entry name" value="ADK"/>
    <property type="match status" value="1"/>
</dbReference>
<comment type="catalytic activity">
    <reaction evidence="5 7">
        <text>AMP + ATP = 2 ADP</text>
        <dbReference type="Rhea" id="RHEA:12973"/>
        <dbReference type="ChEBI" id="CHEBI:30616"/>
        <dbReference type="ChEBI" id="CHEBI:456215"/>
        <dbReference type="ChEBI" id="CHEBI:456216"/>
        <dbReference type="EC" id="2.7.4.3"/>
    </reaction>
</comment>
<evidence type="ECO:0000256" key="4">
    <source>
        <dbReference type="ARBA" id="ARBA00022777"/>
    </source>
</evidence>
<organism evidence="8 9">
    <name type="scientific">Candidatus Nomurabacteria bacterium GW2011_GWB1_40_7</name>
    <dbReference type="NCBI Taxonomy" id="1618744"/>
    <lineage>
        <taxon>Bacteria</taxon>
        <taxon>Candidatus Nomuraibacteriota</taxon>
    </lineage>
</organism>
<comment type="subcellular location">
    <subcellularLocation>
        <location evidence="5 7">Cytoplasm</location>
    </subcellularLocation>
</comment>
<keyword evidence="1 5" id="KW-0808">Transferase</keyword>
<feature type="binding site" evidence="5">
    <location>
        <position position="179"/>
    </location>
    <ligand>
        <name>ATP</name>
        <dbReference type="ChEBI" id="CHEBI:30616"/>
    </ligand>
</feature>
<evidence type="ECO:0000256" key="1">
    <source>
        <dbReference type="ARBA" id="ARBA00022679"/>
    </source>
</evidence>
<comment type="subunit">
    <text evidence="5 7">Monomer.</text>
</comment>
<dbReference type="Proteomes" id="UP000034452">
    <property type="component" value="Unassembled WGS sequence"/>
</dbReference>
<feature type="binding site" evidence="5">
    <location>
        <position position="149"/>
    </location>
    <ligand>
        <name>AMP</name>
        <dbReference type="ChEBI" id="CHEBI:456215"/>
    </ligand>
</feature>
<dbReference type="Pfam" id="PF00406">
    <property type="entry name" value="ADK"/>
    <property type="match status" value="1"/>
</dbReference>
<proteinExistence type="inferred from homology"/>
<dbReference type="PANTHER" id="PTHR23359">
    <property type="entry name" value="NUCLEOTIDE KINASE"/>
    <property type="match status" value="1"/>
</dbReference>
<dbReference type="EC" id="2.7.4.3" evidence="5 7"/>